<dbReference type="PANTHER" id="PTHR16305">
    <property type="entry name" value="TESTICULAR SOLUBLE ADENYLYL CYCLASE"/>
    <property type="match status" value="1"/>
</dbReference>
<evidence type="ECO:0000259" key="3">
    <source>
        <dbReference type="PROSITE" id="PS50043"/>
    </source>
</evidence>
<dbReference type="SMART" id="SM00421">
    <property type="entry name" value="HTH_LUXR"/>
    <property type="match status" value="1"/>
</dbReference>
<dbReference type="PANTHER" id="PTHR16305:SF35">
    <property type="entry name" value="TRANSCRIPTIONAL ACTIVATOR DOMAIN"/>
    <property type="match status" value="1"/>
</dbReference>
<dbReference type="InterPro" id="IPR000792">
    <property type="entry name" value="Tscrpt_reg_LuxR_C"/>
</dbReference>
<dbReference type="Gene3D" id="1.10.10.10">
    <property type="entry name" value="Winged helix-like DNA-binding domain superfamily/Winged helix DNA-binding domain"/>
    <property type="match status" value="1"/>
</dbReference>
<proteinExistence type="predicted"/>
<keyword evidence="5" id="KW-1185">Reference proteome</keyword>
<dbReference type="InterPro" id="IPR036388">
    <property type="entry name" value="WH-like_DNA-bd_sf"/>
</dbReference>
<dbReference type="PROSITE" id="PS50043">
    <property type="entry name" value="HTH_LUXR_2"/>
    <property type="match status" value="1"/>
</dbReference>
<name>A0ABR7WHY6_9ACTN</name>
<organism evidence="4 5">
    <name type="scientific">Gordonia hankookensis</name>
    <dbReference type="NCBI Taxonomy" id="589403"/>
    <lineage>
        <taxon>Bacteria</taxon>
        <taxon>Bacillati</taxon>
        <taxon>Actinomycetota</taxon>
        <taxon>Actinomycetes</taxon>
        <taxon>Mycobacteriales</taxon>
        <taxon>Gordoniaceae</taxon>
        <taxon>Gordonia</taxon>
    </lineage>
</organism>
<dbReference type="InterPro" id="IPR027417">
    <property type="entry name" value="P-loop_NTPase"/>
</dbReference>
<dbReference type="EMBL" id="JACWMS010000006">
    <property type="protein sequence ID" value="MBD1322371.1"/>
    <property type="molecule type" value="Genomic_DNA"/>
</dbReference>
<dbReference type="InterPro" id="IPR003593">
    <property type="entry name" value="AAA+_ATPase"/>
</dbReference>
<keyword evidence="1" id="KW-0547">Nucleotide-binding</keyword>
<feature type="domain" description="HTH luxR-type" evidence="3">
    <location>
        <begin position="738"/>
        <end position="803"/>
    </location>
</feature>
<dbReference type="SUPFAM" id="SSF46894">
    <property type="entry name" value="C-terminal effector domain of the bipartite response regulators"/>
    <property type="match status" value="1"/>
</dbReference>
<sequence length="813" mass="88616">MADSARQLHGRTELVSALGAFVTARSRGSALILGEPGSGKSSLVRTAESMAIDAGVSVVRVTADRRAGPYPALDSVVAAVDDTLLALDDHRRHLLEVALGRVPGTPPSRLVLSATVLDLIRRRAHRDPLLLTLDDAHRIDRASVEVLASVARRLGAAPVAILAAAPPGEGVFVERSVDHSWHLDPLPAEAAHRLLRDRLPMLPDTVRTHVVDTVPGNPRMLIEQGSAELSRHAVSVDRATGDTTAMDTTAVDGDRRGVAQLLDGVAVRAMRRGDARAAAFVLERAVETSTEPSARARRLAAAACLSADVTGDLPALGRLLDQALRADPRSDRSLEAVIATSYVALRGSEGIDDVHRRLVEAIGDRRHEIGRWVFEEALWALYLLCWFGNQREHWHDFRAVVEADVDRIPPWAALAARLESHSAFDDADLDAQADQLIENLAFTTDPSAVVRIAFVTRGRDRRFWWRNALQRLWADERSPFASVVYAGALLAADGLSSGNWKAVEQVTRRALDLCESHDYRMYAEPWLRHSRALLAAYRGEEQVAQAAVTQLQEWADDRGSAALHWRALHCRAVIALGSGRPRRAYRLLRMISGTGEFGAVIEFDDRTALDFAEAAMLAGTSDDIESLRAIVSARPADDRVAADRRTLLYAGALAIISDDDLYYQRAVAMPEADRWPFDLARIQLSRGRSLRAQGSVTQAHRALRSAAVTFRYLGATPWLAQAREELRRLGATDETDHLLHDITQLSPIGRRVAGLAATGLSNRQIGAVLHMSPSTVGSHLSRVYATLGVHSRAGLRDSLRSEDPAGGPGVRHA</sequence>
<reference evidence="4 5" key="1">
    <citation type="submission" date="2020-09" db="EMBL/GenBank/DDBJ databases">
        <title>Novel species in genus Gordonia.</title>
        <authorList>
            <person name="Zhang G."/>
        </authorList>
    </citation>
    <scope>NUCLEOTIDE SEQUENCE [LARGE SCALE GENOMIC DNA]</scope>
    <source>
        <strain evidence="4 5">ON-33</strain>
    </source>
</reference>
<dbReference type="InterPro" id="IPR041664">
    <property type="entry name" value="AAA_16"/>
</dbReference>
<dbReference type="SMART" id="SM00382">
    <property type="entry name" value="AAA"/>
    <property type="match status" value="1"/>
</dbReference>
<dbReference type="InterPro" id="IPR016032">
    <property type="entry name" value="Sig_transdc_resp-reg_C-effctor"/>
</dbReference>
<dbReference type="Pfam" id="PF13191">
    <property type="entry name" value="AAA_16"/>
    <property type="match status" value="1"/>
</dbReference>
<keyword evidence="2" id="KW-0067">ATP-binding</keyword>
<evidence type="ECO:0000256" key="2">
    <source>
        <dbReference type="ARBA" id="ARBA00022840"/>
    </source>
</evidence>
<comment type="caution">
    <text evidence="4">The sequence shown here is derived from an EMBL/GenBank/DDBJ whole genome shotgun (WGS) entry which is preliminary data.</text>
</comment>
<gene>
    <name evidence="4" type="ORF">IDF66_22560</name>
</gene>
<dbReference type="Proteomes" id="UP000602395">
    <property type="component" value="Unassembled WGS sequence"/>
</dbReference>
<dbReference type="Pfam" id="PF00196">
    <property type="entry name" value="GerE"/>
    <property type="match status" value="1"/>
</dbReference>
<evidence type="ECO:0000313" key="4">
    <source>
        <dbReference type="EMBL" id="MBD1322371.1"/>
    </source>
</evidence>
<protein>
    <submittedName>
        <fullName evidence="4">AAA family ATPase</fullName>
    </submittedName>
</protein>
<evidence type="ECO:0000256" key="1">
    <source>
        <dbReference type="ARBA" id="ARBA00022741"/>
    </source>
</evidence>
<dbReference type="CDD" id="cd06170">
    <property type="entry name" value="LuxR_C_like"/>
    <property type="match status" value="1"/>
</dbReference>
<dbReference type="RefSeq" id="WP_190268713.1">
    <property type="nucleotide sequence ID" value="NZ_BAABAD010000005.1"/>
</dbReference>
<dbReference type="Gene3D" id="3.40.50.300">
    <property type="entry name" value="P-loop containing nucleotide triphosphate hydrolases"/>
    <property type="match status" value="1"/>
</dbReference>
<dbReference type="SUPFAM" id="SSF52540">
    <property type="entry name" value="P-loop containing nucleoside triphosphate hydrolases"/>
    <property type="match status" value="1"/>
</dbReference>
<accession>A0ABR7WHY6</accession>
<evidence type="ECO:0000313" key="5">
    <source>
        <dbReference type="Proteomes" id="UP000602395"/>
    </source>
</evidence>